<evidence type="ECO:0000313" key="1">
    <source>
        <dbReference type="EMBL" id="MFL0198215.1"/>
    </source>
</evidence>
<name>A0ABW8SQI1_9CLOT</name>
<organism evidence="1 2">
    <name type="scientific">Candidatus Clostridium eludens</name>
    <dbReference type="NCBI Taxonomy" id="3381663"/>
    <lineage>
        <taxon>Bacteria</taxon>
        <taxon>Bacillati</taxon>
        <taxon>Bacillota</taxon>
        <taxon>Clostridia</taxon>
        <taxon>Eubacteriales</taxon>
        <taxon>Clostridiaceae</taxon>
        <taxon>Clostridium</taxon>
    </lineage>
</organism>
<dbReference type="Proteomes" id="UP001623660">
    <property type="component" value="Unassembled WGS sequence"/>
</dbReference>
<dbReference type="RefSeq" id="WP_406794322.1">
    <property type="nucleotide sequence ID" value="NZ_JBJHZX010000051.1"/>
</dbReference>
<comment type="caution">
    <text evidence="1">The sequence shown here is derived from an EMBL/GenBank/DDBJ whole genome shotgun (WGS) entry which is preliminary data.</text>
</comment>
<dbReference type="EMBL" id="JBJHZX010000051">
    <property type="protein sequence ID" value="MFL0198215.1"/>
    <property type="molecule type" value="Genomic_DNA"/>
</dbReference>
<accession>A0ABW8SQI1</accession>
<proteinExistence type="predicted"/>
<sequence>MRFEGIWNICEMEMSDEEYFNTGVQAFIRINGDGKGEFRFGLVTGDFIGKIVAQDNSEKFAFKWLGTDELEPVNGIGWIKIINKDLVAGKFIFCNGEESKFKVRKID</sequence>
<gene>
    <name evidence="1" type="ORF">ACJDU8_22020</name>
</gene>
<reference evidence="1 2" key="1">
    <citation type="submission" date="2024-11" db="EMBL/GenBank/DDBJ databases">
        <authorList>
            <person name="Heng Y.C."/>
            <person name="Lim A.C.H."/>
            <person name="Lee J.K.Y."/>
            <person name="Kittelmann S."/>
        </authorList>
    </citation>
    <scope>NUCLEOTIDE SEQUENCE [LARGE SCALE GENOMIC DNA]</scope>
    <source>
        <strain evidence="1 2">WILCCON 0269</strain>
    </source>
</reference>
<evidence type="ECO:0000313" key="2">
    <source>
        <dbReference type="Proteomes" id="UP001623660"/>
    </source>
</evidence>
<keyword evidence="2" id="KW-1185">Reference proteome</keyword>
<protein>
    <submittedName>
        <fullName evidence="1">Uncharacterized protein</fullName>
    </submittedName>
</protein>